<evidence type="ECO:0000256" key="14">
    <source>
        <dbReference type="ARBA" id="ARBA00022994"/>
    </source>
</evidence>
<comment type="subcellular location">
    <subcellularLocation>
        <location evidence="2 19">Cell membrane</location>
        <topology evidence="2 19">Single-pass membrane protein</topology>
    </subcellularLocation>
</comment>
<reference evidence="20 21" key="1">
    <citation type="submission" date="2017-11" db="EMBL/GenBank/DDBJ databases">
        <title>Isolation and Characterization of Family Methanocellaceae Species from Potential Methane Hydrate Area Offshore Southwestern Taiwan.</title>
        <authorList>
            <person name="Zhang W.-L."/>
            <person name="Chen W.-C."/>
            <person name="Lai M.-C."/>
            <person name="Chen S.-C."/>
        </authorList>
    </citation>
    <scope>NUCLEOTIDE SEQUENCE [LARGE SCALE GENOMIC DNA]</scope>
    <source>
        <strain evidence="20 21">CWC-04</strain>
    </source>
</reference>
<comment type="caution">
    <text evidence="20">The sequence shown here is derived from an EMBL/GenBank/DDBJ whole genome shotgun (WGS) entry which is preliminary data.</text>
</comment>
<evidence type="ECO:0000256" key="11">
    <source>
        <dbReference type="ARBA" id="ARBA00022692"/>
    </source>
</evidence>
<comment type="subunit">
    <text evidence="5 19">The complex is composed of 8 subunits; MtrA, MtrB, MtrC, MtrD, MtrE, MtrF, MtrG and MtrH.</text>
</comment>
<keyword evidence="12 19" id="KW-1278">Translocase</keyword>
<evidence type="ECO:0000256" key="10">
    <source>
        <dbReference type="ARBA" id="ARBA00022679"/>
    </source>
</evidence>
<evidence type="ECO:0000256" key="15">
    <source>
        <dbReference type="ARBA" id="ARBA00023136"/>
    </source>
</evidence>
<evidence type="ECO:0000256" key="1">
    <source>
        <dbReference type="ARBA" id="ARBA00002533"/>
    </source>
</evidence>
<evidence type="ECO:0000256" key="18">
    <source>
        <dbReference type="ARBA" id="ARBA00044970"/>
    </source>
</evidence>
<comment type="function">
    <text evidence="1 19">Part of a complex that catalyzes the formation of methyl-coenzyme M and tetrahydromethanopterin from coenzyme M and methyl-tetrahydromethanopterin. This is an energy-conserving, sodium-ion translocating step.</text>
</comment>
<evidence type="ECO:0000256" key="12">
    <source>
        <dbReference type="ARBA" id="ARBA00022967"/>
    </source>
</evidence>
<dbReference type="Pfam" id="PF05440">
    <property type="entry name" value="MtrB"/>
    <property type="match status" value="1"/>
</dbReference>
<keyword evidence="9 19" id="KW-0489">Methyltransferase</keyword>
<proteinExistence type="inferred from homology"/>
<evidence type="ECO:0000256" key="9">
    <source>
        <dbReference type="ARBA" id="ARBA00022603"/>
    </source>
</evidence>
<evidence type="ECO:0000256" key="3">
    <source>
        <dbReference type="ARBA" id="ARBA00004839"/>
    </source>
</evidence>
<evidence type="ECO:0000313" key="20">
    <source>
        <dbReference type="EMBL" id="MCD1296192.1"/>
    </source>
</evidence>
<keyword evidence="15 19" id="KW-0472">Membrane</keyword>
<organism evidence="20 21">
    <name type="scientific">Methanooceanicella nereidis</name>
    <dbReference type="NCBI Taxonomy" id="2052831"/>
    <lineage>
        <taxon>Archaea</taxon>
        <taxon>Methanobacteriati</taxon>
        <taxon>Methanobacteriota</taxon>
        <taxon>Stenosarchaea group</taxon>
        <taxon>Methanomicrobia</taxon>
        <taxon>Methanocellales</taxon>
        <taxon>Methanocellaceae</taxon>
        <taxon>Methanooceanicella</taxon>
    </lineage>
</organism>
<evidence type="ECO:0000256" key="4">
    <source>
        <dbReference type="ARBA" id="ARBA00010027"/>
    </source>
</evidence>
<dbReference type="GO" id="GO:0006730">
    <property type="term" value="P:one-carbon metabolic process"/>
    <property type="evidence" value="ECO:0007669"/>
    <property type="project" value="UniProtKB-UniRule"/>
</dbReference>
<evidence type="ECO:0000256" key="7">
    <source>
        <dbReference type="ARBA" id="ARBA00022475"/>
    </source>
</evidence>
<evidence type="ECO:0000256" key="16">
    <source>
        <dbReference type="ARBA" id="ARBA00029818"/>
    </source>
</evidence>
<keyword evidence="13 19" id="KW-1133">Transmembrane helix</keyword>
<keyword evidence="21" id="KW-1185">Reference proteome</keyword>
<evidence type="ECO:0000256" key="17">
    <source>
        <dbReference type="ARBA" id="ARBA00044880"/>
    </source>
</evidence>
<dbReference type="EMBL" id="PGCK01000014">
    <property type="protein sequence ID" value="MCD1296192.1"/>
    <property type="molecule type" value="Genomic_DNA"/>
</dbReference>
<dbReference type="InterPro" id="IPR008690">
    <property type="entry name" value="MtrB_MeTrfase"/>
</dbReference>
<keyword evidence="7 19" id="KW-1003">Cell membrane</keyword>
<evidence type="ECO:0000256" key="13">
    <source>
        <dbReference type="ARBA" id="ARBA00022989"/>
    </source>
</evidence>
<dbReference type="PIRSF" id="PIRSF005518">
    <property type="entry name" value="MtrB"/>
    <property type="match status" value="1"/>
</dbReference>
<name>A0AAP2RH91_9EURY</name>
<keyword evidence="11 19" id="KW-0812">Transmembrane</keyword>
<dbReference type="HAMAP" id="MF_01094">
    <property type="entry name" value="MtrB"/>
    <property type="match status" value="1"/>
</dbReference>
<dbReference type="GO" id="GO:0030269">
    <property type="term" value="F:tetrahydromethanopterin S-methyltransferase activity"/>
    <property type="evidence" value="ECO:0007669"/>
    <property type="project" value="UniProtKB-UniRule"/>
</dbReference>
<evidence type="ECO:0000256" key="19">
    <source>
        <dbReference type="HAMAP-Rule" id="MF_01094"/>
    </source>
</evidence>
<dbReference type="NCBIfam" id="TIGR04166">
    <property type="entry name" value="methano_MtrB"/>
    <property type="match status" value="1"/>
</dbReference>
<feature type="transmembrane region" description="Helical" evidence="19">
    <location>
        <begin position="70"/>
        <end position="96"/>
    </location>
</feature>
<evidence type="ECO:0000256" key="5">
    <source>
        <dbReference type="ARBA" id="ARBA00011616"/>
    </source>
</evidence>
<keyword evidence="10 19" id="KW-0808">Transferase</keyword>
<dbReference type="GO" id="GO:0032259">
    <property type="term" value="P:methylation"/>
    <property type="evidence" value="ECO:0007669"/>
    <property type="project" value="UniProtKB-KW"/>
</dbReference>
<comment type="similarity">
    <text evidence="4 19">Belongs to the MtrB family.</text>
</comment>
<accession>A0AAP2RH91</accession>
<sequence length="102" mass="11402">MAFVKILPEYGLSYNIETGKLQPEGGVVKYNFKPINEKIDKLDAYADDLMNSLTPTGNFLESFPGREKSLYYAGIWTNIFYGFIFGGFAAFLVVLLKMGGLI</sequence>
<dbReference type="RefSeq" id="WP_230743146.1">
    <property type="nucleotide sequence ID" value="NZ_PGCK01000014.1"/>
</dbReference>
<dbReference type="GO" id="GO:0019386">
    <property type="term" value="P:methanogenesis, from carbon dioxide"/>
    <property type="evidence" value="ECO:0007669"/>
    <property type="project" value="UniProtKB-UniRule"/>
</dbReference>
<dbReference type="EC" id="7.2.1.4" evidence="18 19"/>
<evidence type="ECO:0000256" key="6">
    <source>
        <dbReference type="ARBA" id="ARBA00015127"/>
    </source>
</evidence>
<keyword evidence="14 19" id="KW-0484">Methanogenesis</keyword>
<gene>
    <name evidence="19 20" type="primary">mtrB</name>
    <name evidence="20" type="ORF">CUJ83_14410</name>
</gene>
<evidence type="ECO:0000256" key="8">
    <source>
        <dbReference type="ARBA" id="ARBA00022563"/>
    </source>
</evidence>
<comment type="catalytic activity">
    <reaction evidence="17 19">
        <text>5-methyl-5,6,7,8-tetrahydromethanopterin + coenzyme M + 2 Na(+)(in) = 5,6,7,8-tetrahydromethanopterin + methyl-coenzyme M + 2 Na(+)(out)</text>
        <dbReference type="Rhea" id="RHEA:53492"/>
        <dbReference type="ChEBI" id="CHEBI:29101"/>
        <dbReference type="ChEBI" id="CHEBI:58103"/>
        <dbReference type="ChEBI" id="CHEBI:58116"/>
        <dbReference type="ChEBI" id="CHEBI:58286"/>
        <dbReference type="ChEBI" id="CHEBI:58319"/>
        <dbReference type="EC" id="7.2.1.4"/>
    </reaction>
</comment>
<comment type="pathway">
    <text evidence="3 19">One-carbon metabolism; methanogenesis from CO(2); methyl-coenzyme M from 5,10-methylene-5,6,7,8-tetrahydromethanopterin: step 2/2.</text>
</comment>
<evidence type="ECO:0000313" key="21">
    <source>
        <dbReference type="Proteomes" id="UP001320159"/>
    </source>
</evidence>
<dbReference type="GO" id="GO:0005886">
    <property type="term" value="C:plasma membrane"/>
    <property type="evidence" value="ECO:0007669"/>
    <property type="project" value="UniProtKB-SubCell"/>
</dbReference>
<evidence type="ECO:0000256" key="2">
    <source>
        <dbReference type="ARBA" id="ARBA00004162"/>
    </source>
</evidence>
<keyword evidence="8 19" id="KW-0554">One-carbon metabolism</keyword>
<dbReference type="Proteomes" id="UP001320159">
    <property type="component" value="Unassembled WGS sequence"/>
</dbReference>
<protein>
    <recommendedName>
        <fullName evidence="6 19">Tetrahydromethanopterin S-methyltransferase subunit B</fullName>
        <ecNumber evidence="18 19">7.2.1.4</ecNumber>
    </recommendedName>
    <alternativeName>
        <fullName evidence="16 19">N5-methyltetrahydromethanopterin--coenzyme M methyltransferase subunit B</fullName>
    </alternativeName>
</protein>
<dbReference type="AlphaFoldDB" id="A0AAP2RH91"/>